<evidence type="ECO:0000313" key="11">
    <source>
        <dbReference type="Proteomes" id="UP000599179"/>
    </source>
</evidence>
<evidence type="ECO:0000256" key="5">
    <source>
        <dbReference type="ARBA" id="ARBA00023136"/>
    </source>
</evidence>
<evidence type="ECO:0000313" key="10">
    <source>
        <dbReference type="EMBL" id="GGE37691.1"/>
    </source>
</evidence>
<evidence type="ECO:0000256" key="6">
    <source>
        <dbReference type="SAM" id="Coils"/>
    </source>
</evidence>
<comment type="subcellular location">
    <subcellularLocation>
        <location evidence="1">Membrane</location>
        <topology evidence="1">Multi-pass membrane protein</topology>
    </subcellularLocation>
</comment>
<feature type="transmembrane region" description="Helical" evidence="8">
    <location>
        <begin position="188"/>
        <end position="209"/>
    </location>
</feature>
<keyword evidence="5 8" id="KW-0472">Membrane</keyword>
<sequence>MQKEYSVKGMTCQGCKAHVEEALQKLVTVDEANVSLEKEQAEIRFHQEVSLETLQEAIGDKYSISPKNVSDEKHTTKKESSPVEAEPIPEEQSKLKQLQPLFLIFFYITAASILINWADFNISDWMFDFMGLFFIVFSFFKFLDYKGFPSSFKMYDPLAKILPAYAWIYPFLETALGLFFLFRFQTDIALIATLIILGITTVGVSQSLFSKRKIKCACLGTALNLPMTEATFTENTIMIVMSVIMLIM</sequence>
<dbReference type="Pfam" id="PF07291">
    <property type="entry name" value="MauE"/>
    <property type="match status" value="1"/>
</dbReference>
<feature type="transmembrane region" description="Helical" evidence="8">
    <location>
        <begin position="125"/>
        <end position="143"/>
    </location>
</feature>
<dbReference type="InterPro" id="IPR006121">
    <property type="entry name" value="HMA_dom"/>
</dbReference>
<reference evidence="11" key="1">
    <citation type="journal article" date="2019" name="Int. J. Syst. Evol. Microbiol.">
        <title>The Global Catalogue of Microorganisms (GCM) 10K type strain sequencing project: providing services to taxonomists for standard genome sequencing and annotation.</title>
        <authorList>
            <consortium name="The Broad Institute Genomics Platform"/>
            <consortium name="The Broad Institute Genome Sequencing Center for Infectious Disease"/>
            <person name="Wu L."/>
            <person name="Ma J."/>
        </authorList>
    </citation>
    <scope>NUCLEOTIDE SEQUENCE [LARGE SCALE GENOMIC DNA]</scope>
    <source>
        <strain evidence="11">CGMCC 1.12931</strain>
    </source>
</reference>
<dbReference type="Pfam" id="PF00403">
    <property type="entry name" value="HMA"/>
    <property type="match status" value="1"/>
</dbReference>
<dbReference type="InterPro" id="IPR036163">
    <property type="entry name" value="HMA_dom_sf"/>
</dbReference>
<comment type="caution">
    <text evidence="10">The sequence shown here is derived from an EMBL/GenBank/DDBJ whole genome shotgun (WGS) entry which is preliminary data.</text>
</comment>
<dbReference type="Gene3D" id="3.30.70.100">
    <property type="match status" value="1"/>
</dbReference>
<feature type="compositionally biased region" description="Basic and acidic residues" evidence="7">
    <location>
        <begin position="69"/>
        <end position="81"/>
    </location>
</feature>
<keyword evidence="6" id="KW-0175">Coiled coil</keyword>
<gene>
    <name evidence="10" type="ORF">GCM10010832_17440</name>
</gene>
<dbReference type="SUPFAM" id="SSF55008">
    <property type="entry name" value="HMA, heavy metal-associated domain"/>
    <property type="match status" value="1"/>
</dbReference>
<dbReference type="Proteomes" id="UP000599179">
    <property type="component" value="Unassembled WGS sequence"/>
</dbReference>
<keyword evidence="11" id="KW-1185">Reference proteome</keyword>
<name>A0ABQ1SGV7_9FLAO</name>
<feature type="transmembrane region" description="Helical" evidence="8">
    <location>
        <begin position="164"/>
        <end position="182"/>
    </location>
</feature>
<keyword evidence="3" id="KW-0479">Metal-binding</keyword>
<feature type="transmembrane region" description="Helical" evidence="8">
    <location>
        <begin position="101"/>
        <end position="119"/>
    </location>
</feature>
<accession>A0ABQ1SGV7</accession>
<keyword evidence="4 8" id="KW-1133">Transmembrane helix</keyword>
<dbReference type="PROSITE" id="PS50846">
    <property type="entry name" value="HMA_2"/>
    <property type="match status" value="1"/>
</dbReference>
<evidence type="ECO:0000256" key="1">
    <source>
        <dbReference type="ARBA" id="ARBA00004141"/>
    </source>
</evidence>
<feature type="coiled-coil region" evidence="6">
    <location>
        <begin position="19"/>
        <end position="49"/>
    </location>
</feature>
<evidence type="ECO:0000256" key="8">
    <source>
        <dbReference type="SAM" id="Phobius"/>
    </source>
</evidence>
<keyword evidence="2 8" id="KW-0812">Transmembrane</keyword>
<dbReference type="EMBL" id="BMGM01000007">
    <property type="protein sequence ID" value="GGE37691.1"/>
    <property type="molecule type" value="Genomic_DNA"/>
</dbReference>
<organism evidence="10 11">
    <name type="scientific">Psychroflexus planctonicus</name>
    <dbReference type="NCBI Taxonomy" id="1526575"/>
    <lineage>
        <taxon>Bacteria</taxon>
        <taxon>Pseudomonadati</taxon>
        <taxon>Bacteroidota</taxon>
        <taxon>Flavobacteriia</taxon>
        <taxon>Flavobacteriales</taxon>
        <taxon>Flavobacteriaceae</taxon>
        <taxon>Psychroflexus</taxon>
    </lineage>
</organism>
<feature type="domain" description="HMA" evidence="9">
    <location>
        <begin position="1"/>
        <end position="66"/>
    </location>
</feature>
<evidence type="ECO:0000256" key="2">
    <source>
        <dbReference type="ARBA" id="ARBA00022692"/>
    </source>
</evidence>
<evidence type="ECO:0000256" key="7">
    <source>
        <dbReference type="SAM" id="MobiDB-lite"/>
    </source>
</evidence>
<dbReference type="CDD" id="cd00371">
    <property type="entry name" value="HMA"/>
    <property type="match status" value="1"/>
</dbReference>
<dbReference type="RefSeq" id="WP_188458726.1">
    <property type="nucleotide sequence ID" value="NZ_BMGM01000007.1"/>
</dbReference>
<dbReference type="InterPro" id="IPR009908">
    <property type="entry name" value="Methylamine_util_MauE"/>
</dbReference>
<dbReference type="InterPro" id="IPR017969">
    <property type="entry name" value="Heavy-metal-associated_CS"/>
</dbReference>
<feature type="region of interest" description="Disordered" evidence="7">
    <location>
        <begin position="65"/>
        <end position="89"/>
    </location>
</feature>
<proteinExistence type="predicted"/>
<evidence type="ECO:0000256" key="4">
    <source>
        <dbReference type="ARBA" id="ARBA00022989"/>
    </source>
</evidence>
<protein>
    <recommendedName>
        <fullName evidence="9">HMA domain-containing protein</fullName>
    </recommendedName>
</protein>
<evidence type="ECO:0000259" key="9">
    <source>
        <dbReference type="PROSITE" id="PS50846"/>
    </source>
</evidence>
<evidence type="ECO:0000256" key="3">
    <source>
        <dbReference type="ARBA" id="ARBA00022723"/>
    </source>
</evidence>
<dbReference type="PROSITE" id="PS01047">
    <property type="entry name" value="HMA_1"/>
    <property type="match status" value="1"/>
</dbReference>